<gene>
    <name evidence="1" type="ORF">K0T92_06180</name>
</gene>
<name>A0ABS7D323_9BACL</name>
<dbReference type="Gene3D" id="1.10.1660.10">
    <property type="match status" value="1"/>
</dbReference>
<dbReference type="EMBL" id="JAHZIJ010000002">
    <property type="protein sequence ID" value="MBW7474325.1"/>
    <property type="molecule type" value="Genomic_DNA"/>
</dbReference>
<protein>
    <submittedName>
        <fullName evidence="1">Helix-turn-helix domain-containing protein</fullName>
    </submittedName>
</protein>
<sequence length="180" mass="21118">MEDESLESRDKEIVEFKNIDRILRRRISLVQFIADALEGKIFACVVNSKENGLNQFSFFKEDVEQFISNGTIPIDEAARQLNVTKQSLRGWIKMGLIKQNTNNRFYSLNLEEIKKFKYHYIPLTELLKLHPHINNVSSLFSYLTNKDIYPVTALRKDRCVANLYKKDQKLLRAMGLESWN</sequence>
<accession>A0ABS7D323</accession>
<comment type="caution">
    <text evidence="1">The sequence shown here is derived from an EMBL/GenBank/DDBJ whole genome shotgun (WGS) entry which is preliminary data.</text>
</comment>
<dbReference type="SUPFAM" id="SSF46955">
    <property type="entry name" value="Putative DNA-binding domain"/>
    <property type="match status" value="1"/>
</dbReference>
<dbReference type="Proteomes" id="UP000812277">
    <property type="component" value="Unassembled WGS sequence"/>
</dbReference>
<organism evidence="1 2">
    <name type="scientific">Paenibacillus oenotherae</name>
    <dbReference type="NCBI Taxonomy" id="1435645"/>
    <lineage>
        <taxon>Bacteria</taxon>
        <taxon>Bacillati</taxon>
        <taxon>Bacillota</taxon>
        <taxon>Bacilli</taxon>
        <taxon>Bacillales</taxon>
        <taxon>Paenibacillaceae</taxon>
        <taxon>Paenibacillus</taxon>
    </lineage>
</organism>
<evidence type="ECO:0000313" key="2">
    <source>
        <dbReference type="Proteomes" id="UP000812277"/>
    </source>
</evidence>
<proteinExistence type="predicted"/>
<reference evidence="1 2" key="1">
    <citation type="submission" date="2021-07" db="EMBL/GenBank/DDBJ databases">
        <title>Paenibacillus radiodurans sp. nov., isolated from the southeastern edge of Tengger Desert.</title>
        <authorList>
            <person name="Zhang G."/>
        </authorList>
    </citation>
    <scope>NUCLEOTIDE SEQUENCE [LARGE SCALE GENOMIC DNA]</scope>
    <source>
        <strain evidence="1 2">DT7-4</strain>
    </source>
</reference>
<dbReference type="InterPro" id="IPR009061">
    <property type="entry name" value="DNA-bd_dom_put_sf"/>
</dbReference>
<evidence type="ECO:0000313" key="1">
    <source>
        <dbReference type="EMBL" id="MBW7474325.1"/>
    </source>
</evidence>
<dbReference type="RefSeq" id="WP_219871546.1">
    <property type="nucleotide sequence ID" value="NZ_JAHZIJ010000002.1"/>
</dbReference>
<keyword evidence="2" id="KW-1185">Reference proteome</keyword>